<sequence length="97" mass="10646">MARLAATGKVTFLRAHDVGTAFGPDNDQIDVEVVARVSSEPDTAMGFQLRNDGNRAARQGMLDLLRDAFNHNWTVTIDYDIDAGKKNGVAMRVALRK</sequence>
<dbReference type="EMBL" id="BOMV01000031">
    <property type="protein sequence ID" value="GIE95480.1"/>
    <property type="molecule type" value="Genomic_DNA"/>
</dbReference>
<accession>A0A919MX95</accession>
<gene>
    <name evidence="1" type="ORF">Ari01nite_29450</name>
</gene>
<proteinExistence type="predicted"/>
<dbReference type="Proteomes" id="UP000636960">
    <property type="component" value="Unassembled WGS sequence"/>
</dbReference>
<evidence type="ECO:0000313" key="1">
    <source>
        <dbReference type="EMBL" id="GIE95480.1"/>
    </source>
</evidence>
<name>A0A919MX95_9ACTN</name>
<protein>
    <submittedName>
        <fullName evidence="1">Uncharacterized protein</fullName>
    </submittedName>
</protein>
<comment type="caution">
    <text evidence="1">The sequence shown here is derived from an EMBL/GenBank/DDBJ whole genome shotgun (WGS) entry which is preliminary data.</text>
</comment>
<organism evidence="1 2">
    <name type="scientific">Paractinoplanes rishiriensis</name>
    <dbReference type="NCBI Taxonomy" id="1050105"/>
    <lineage>
        <taxon>Bacteria</taxon>
        <taxon>Bacillati</taxon>
        <taxon>Actinomycetota</taxon>
        <taxon>Actinomycetes</taxon>
        <taxon>Micromonosporales</taxon>
        <taxon>Micromonosporaceae</taxon>
        <taxon>Paractinoplanes</taxon>
    </lineage>
</organism>
<dbReference type="RefSeq" id="WP_203781781.1">
    <property type="nucleotide sequence ID" value="NZ_BOMV01000031.1"/>
</dbReference>
<keyword evidence="2" id="KW-1185">Reference proteome</keyword>
<dbReference type="AlphaFoldDB" id="A0A919MX95"/>
<reference evidence="1" key="1">
    <citation type="submission" date="2021-01" db="EMBL/GenBank/DDBJ databases">
        <title>Whole genome shotgun sequence of Actinoplanes rishiriensis NBRC 108556.</title>
        <authorList>
            <person name="Komaki H."/>
            <person name="Tamura T."/>
        </authorList>
    </citation>
    <scope>NUCLEOTIDE SEQUENCE</scope>
    <source>
        <strain evidence="1">NBRC 108556</strain>
    </source>
</reference>
<evidence type="ECO:0000313" key="2">
    <source>
        <dbReference type="Proteomes" id="UP000636960"/>
    </source>
</evidence>